<dbReference type="Proteomes" id="UP000501690">
    <property type="component" value="Linkage Group LG2"/>
</dbReference>
<evidence type="ECO:0000313" key="2">
    <source>
        <dbReference type="Proteomes" id="UP000501690"/>
    </source>
</evidence>
<gene>
    <name evidence="1" type="ORF">DEO72_LG2g3787</name>
</gene>
<evidence type="ECO:0000313" key="1">
    <source>
        <dbReference type="EMBL" id="QCD83443.1"/>
    </source>
</evidence>
<organism evidence="1 2">
    <name type="scientific">Vigna unguiculata</name>
    <name type="common">Cowpea</name>
    <dbReference type="NCBI Taxonomy" id="3917"/>
    <lineage>
        <taxon>Eukaryota</taxon>
        <taxon>Viridiplantae</taxon>
        <taxon>Streptophyta</taxon>
        <taxon>Embryophyta</taxon>
        <taxon>Tracheophyta</taxon>
        <taxon>Spermatophyta</taxon>
        <taxon>Magnoliopsida</taxon>
        <taxon>eudicotyledons</taxon>
        <taxon>Gunneridae</taxon>
        <taxon>Pentapetalae</taxon>
        <taxon>rosids</taxon>
        <taxon>fabids</taxon>
        <taxon>Fabales</taxon>
        <taxon>Fabaceae</taxon>
        <taxon>Papilionoideae</taxon>
        <taxon>50 kb inversion clade</taxon>
        <taxon>NPAAA clade</taxon>
        <taxon>indigoferoid/millettioid clade</taxon>
        <taxon>Phaseoleae</taxon>
        <taxon>Vigna</taxon>
    </lineage>
</organism>
<name>A0A4D6L4K7_VIGUN</name>
<keyword evidence="2" id="KW-1185">Reference proteome</keyword>
<dbReference type="AlphaFoldDB" id="A0A4D6L4K7"/>
<protein>
    <submittedName>
        <fullName evidence="1">Uncharacterized protein</fullName>
    </submittedName>
</protein>
<reference evidence="1 2" key="1">
    <citation type="submission" date="2019-04" db="EMBL/GenBank/DDBJ databases">
        <title>An improved genome assembly and genetic linkage map for asparagus bean, Vigna unguiculata ssp. sesquipedialis.</title>
        <authorList>
            <person name="Xia Q."/>
            <person name="Zhang R."/>
            <person name="Dong Y."/>
        </authorList>
    </citation>
    <scope>NUCLEOTIDE SEQUENCE [LARGE SCALE GENOMIC DNA]</scope>
    <source>
        <tissue evidence="1">Leaf</tissue>
    </source>
</reference>
<accession>A0A4D6L4K7</accession>
<sequence length="95" mass="10318">MVVIDPPSDNVEIRGSGSWWRLAVRRGAPGGVCSSVNTKARGAWRHRKSYQAIVAVAVKIKALSAWRYVSPARRSGSGSAWRLLGYLKGWLAGVP</sequence>
<proteinExistence type="predicted"/>
<dbReference type="EMBL" id="CP039346">
    <property type="protein sequence ID" value="QCD83443.1"/>
    <property type="molecule type" value="Genomic_DNA"/>
</dbReference>